<keyword evidence="6" id="KW-0288">FMN</keyword>
<evidence type="ECO:0000259" key="15">
    <source>
        <dbReference type="PROSITE" id="PS50902"/>
    </source>
</evidence>
<dbReference type="InterPro" id="IPR008254">
    <property type="entry name" value="Flavodoxin/NO_synth"/>
</dbReference>
<proteinExistence type="inferred from homology"/>
<feature type="domain" description="FAD-binding FR-type" evidence="16">
    <location>
        <begin position="793"/>
        <end position="1044"/>
    </location>
</feature>
<dbReference type="InterPro" id="IPR023173">
    <property type="entry name" value="NADPH_Cyt_P450_Rdtase_alpha"/>
</dbReference>
<dbReference type="SUPFAM" id="SSF48264">
    <property type="entry name" value="Cytochrome P450"/>
    <property type="match status" value="1"/>
</dbReference>
<dbReference type="PRINTS" id="PR00369">
    <property type="entry name" value="FLAVODOXIN"/>
</dbReference>
<dbReference type="PROSITE" id="PS51384">
    <property type="entry name" value="FAD_FR"/>
    <property type="match status" value="1"/>
</dbReference>
<evidence type="ECO:0000256" key="8">
    <source>
        <dbReference type="ARBA" id="ARBA00022827"/>
    </source>
</evidence>
<dbReference type="Gene3D" id="3.40.50.360">
    <property type="match status" value="1"/>
</dbReference>
<comment type="cofactor">
    <cofactor evidence="1">
        <name>FMN</name>
        <dbReference type="ChEBI" id="CHEBI:58210"/>
    </cofactor>
</comment>
<dbReference type="InterPro" id="IPR001709">
    <property type="entry name" value="Flavoprot_Pyr_Nucl_cyt_Rdtase"/>
</dbReference>
<dbReference type="GO" id="GO:0016705">
    <property type="term" value="F:oxidoreductase activity, acting on paired donors, with incorporation or reduction of molecular oxygen"/>
    <property type="evidence" value="ECO:0007669"/>
    <property type="project" value="InterPro"/>
</dbReference>
<dbReference type="InterPro" id="IPR001128">
    <property type="entry name" value="Cyt_P450"/>
</dbReference>
<dbReference type="GO" id="GO:0005506">
    <property type="term" value="F:iron ion binding"/>
    <property type="evidence" value="ECO:0007669"/>
    <property type="project" value="InterPro"/>
</dbReference>
<dbReference type="SUPFAM" id="SSF52218">
    <property type="entry name" value="Flavoproteins"/>
    <property type="match status" value="1"/>
</dbReference>
<evidence type="ECO:0000256" key="11">
    <source>
        <dbReference type="ARBA" id="ARBA00023004"/>
    </source>
</evidence>
<keyword evidence="5" id="KW-0285">Flavoprotein</keyword>
<feature type="domain" description="Flavodoxin-like" evidence="15">
    <location>
        <begin position="587"/>
        <end position="741"/>
    </location>
</feature>
<accession>A0A163JBJ9</accession>
<dbReference type="SUPFAM" id="SSF52343">
    <property type="entry name" value="Ferredoxin reductase-like, C-terminal NADP-linked domain"/>
    <property type="match status" value="1"/>
</dbReference>
<dbReference type="InterPro" id="IPR017938">
    <property type="entry name" value="Riboflavin_synthase-like_b-brl"/>
</dbReference>
<dbReference type="FunFam" id="3.40.50.80:FF:000001">
    <property type="entry name" value="NADPH--cytochrome P450 reductase 1"/>
    <property type="match status" value="1"/>
</dbReference>
<evidence type="ECO:0000259" key="16">
    <source>
        <dbReference type="PROSITE" id="PS51384"/>
    </source>
</evidence>
<dbReference type="PANTHER" id="PTHR19384:SF17">
    <property type="entry name" value="NADPH--CYTOCHROME P450 REDUCTASE"/>
    <property type="match status" value="1"/>
</dbReference>
<dbReference type="Pfam" id="PF00067">
    <property type="entry name" value="p450"/>
    <property type="match status" value="1"/>
</dbReference>
<dbReference type="GO" id="GO:0050660">
    <property type="term" value="F:flavin adenine dinucleotide binding"/>
    <property type="evidence" value="ECO:0007669"/>
    <property type="project" value="TreeGrafter"/>
</dbReference>
<name>A0A163JBJ9_ABSGL</name>
<keyword evidence="9" id="KW-0521">NADP</keyword>
<dbReference type="GO" id="GO:0010181">
    <property type="term" value="F:FMN binding"/>
    <property type="evidence" value="ECO:0007669"/>
    <property type="project" value="InterPro"/>
</dbReference>
<dbReference type="InterPro" id="IPR001433">
    <property type="entry name" value="OxRdtase_FAD/NAD-bd"/>
</dbReference>
<dbReference type="STRING" id="4829.A0A163JBJ9"/>
<dbReference type="InterPro" id="IPR001094">
    <property type="entry name" value="Flavdoxin-like"/>
</dbReference>
<dbReference type="EC" id="1.6.2.4" evidence="12"/>
<evidence type="ECO:0000256" key="13">
    <source>
        <dbReference type="ARBA" id="ARBA00049342"/>
    </source>
</evidence>
<dbReference type="Pfam" id="PF00258">
    <property type="entry name" value="Flavodoxin_1"/>
    <property type="match status" value="1"/>
</dbReference>
<evidence type="ECO:0000313" key="17">
    <source>
        <dbReference type="EMBL" id="SAL98222.1"/>
    </source>
</evidence>
<keyword evidence="11" id="KW-0408">Iron</keyword>
<dbReference type="Gene3D" id="2.40.30.10">
    <property type="entry name" value="Translation factors"/>
    <property type="match status" value="1"/>
</dbReference>
<dbReference type="OMA" id="TQLVMKW"/>
<organism evidence="17">
    <name type="scientific">Absidia glauca</name>
    <name type="common">Pin mould</name>
    <dbReference type="NCBI Taxonomy" id="4829"/>
    <lineage>
        <taxon>Eukaryota</taxon>
        <taxon>Fungi</taxon>
        <taxon>Fungi incertae sedis</taxon>
        <taxon>Mucoromycota</taxon>
        <taxon>Mucoromycotina</taxon>
        <taxon>Mucoromycetes</taxon>
        <taxon>Mucorales</taxon>
        <taxon>Cunninghamellaceae</taxon>
        <taxon>Absidia</taxon>
    </lineage>
</organism>
<evidence type="ECO:0000256" key="12">
    <source>
        <dbReference type="ARBA" id="ARBA00023797"/>
    </source>
</evidence>
<protein>
    <recommendedName>
        <fullName evidence="12">NADPH--hemoprotein reductase</fullName>
        <ecNumber evidence="12">1.6.2.4</ecNumber>
    </recommendedName>
</protein>
<dbReference type="InterPro" id="IPR017972">
    <property type="entry name" value="Cyt_P450_CS"/>
</dbReference>
<dbReference type="OrthoDB" id="1470350at2759"/>
<dbReference type="SUPFAM" id="SSF63380">
    <property type="entry name" value="Riboflavin synthase domain-like"/>
    <property type="match status" value="1"/>
</dbReference>
<dbReference type="InParanoid" id="A0A163JBJ9"/>
<dbReference type="PANTHER" id="PTHR19384">
    <property type="entry name" value="NITRIC OXIDE SYNTHASE-RELATED"/>
    <property type="match status" value="1"/>
</dbReference>
<comment type="catalytic activity">
    <reaction evidence="13">
        <text>2 oxidized [cytochrome P450] + NADPH = 2 reduced [cytochrome P450] + NADP(+) + H(+)</text>
        <dbReference type="Rhea" id="RHEA:24040"/>
        <dbReference type="Rhea" id="RHEA-COMP:14627"/>
        <dbReference type="Rhea" id="RHEA-COMP:14628"/>
        <dbReference type="ChEBI" id="CHEBI:15378"/>
        <dbReference type="ChEBI" id="CHEBI:55376"/>
        <dbReference type="ChEBI" id="CHEBI:57783"/>
        <dbReference type="ChEBI" id="CHEBI:58349"/>
        <dbReference type="ChEBI" id="CHEBI:60344"/>
        <dbReference type="EC" id="1.6.2.4"/>
    </reaction>
</comment>
<evidence type="ECO:0000256" key="14">
    <source>
        <dbReference type="SAM" id="MobiDB-lite"/>
    </source>
</evidence>
<comment type="cofactor">
    <cofactor evidence="2">
        <name>FAD</name>
        <dbReference type="ChEBI" id="CHEBI:57692"/>
    </cofactor>
</comment>
<keyword evidence="8" id="KW-0274">FAD</keyword>
<gene>
    <name evidence="17" type="primary">ABSGL_03751.1 scaffold 4673</name>
</gene>
<evidence type="ECO:0000256" key="5">
    <source>
        <dbReference type="ARBA" id="ARBA00022630"/>
    </source>
</evidence>
<dbReference type="InterPro" id="IPR003097">
    <property type="entry name" value="CysJ-like_FAD-binding"/>
</dbReference>
<evidence type="ECO:0000256" key="7">
    <source>
        <dbReference type="ARBA" id="ARBA00022723"/>
    </source>
</evidence>
<dbReference type="InterPro" id="IPR036396">
    <property type="entry name" value="Cyt_P450_sf"/>
</dbReference>
<feature type="region of interest" description="Disordered" evidence="14">
    <location>
        <begin position="544"/>
        <end position="567"/>
    </location>
</feature>
<dbReference type="InterPro" id="IPR029039">
    <property type="entry name" value="Flavoprotein-like_sf"/>
</dbReference>
<dbReference type="GO" id="GO:0004497">
    <property type="term" value="F:monooxygenase activity"/>
    <property type="evidence" value="ECO:0007669"/>
    <property type="project" value="InterPro"/>
</dbReference>
<evidence type="ECO:0000256" key="1">
    <source>
        <dbReference type="ARBA" id="ARBA00001917"/>
    </source>
</evidence>
<dbReference type="PROSITE" id="PS00086">
    <property type="entry name" value="CYTOCHROME_P450"/>
    <property type="match status" value="1"/>
</dbReference>
<keyword evidence="4" id="KW-0813">Transport</keyword>
<dbReference type="InterPro" id="IPR017927">
    <property type="entry name" value="FAD-bd_FR_type"/>
</dbReference>
<evidence type="ECO:0000313" key="18">
    <source>
        <dbReference type="Proteomes" id="UP000078561"/>
    </source>
</evidence>
<keyword evidence="18" id="KW-1185">Reference proteome</keyword>
<reference evidence="17" key="1">
    <citation type="submission" date="2016-04" db="EMBL/GenBank/DDBJ databases">
        <authorList>
            <person name="Evans L.H."/>
            <person name="Alamgir A."/>
            <person name="Owens N."/>
            <person name="Weber N.D."/>
            <person name="Virtaneva K."/>
            <person name="Barbian K."/>
            <person name="Babar A."/>
            <person name="Rosenke K."/>
        </authorList>
    </citation>
    <scope>NUCLEOTIDE SEQUENCE [LARGE SCALE GENOMIC DNA]</scope>
    <source>
        <strain evidence="17">CBS 101.48</strain>
    </source>
</reference>
<dbReference type="GO" id="GO:0020037">
    <property type="term" value="F:heme binding"/>
    <property type="evidence" value="ECO:0007669"/>
    <property type="project" value="InterPro"/>
</dbReference>
<comment type="similarity">
    <text evidence="3">In the N-terminal section; belongs to the cytochrome P450 family.</text>
</comment>
<evidence type="ECO:0000256" key="2">
    <source>
        <dbReference type="ARBA" id="ARBA00001974"/>
    </source>
</evidence>
<dbReference type="InterPro" id="IPR039261">
    <property type="entry name" value="FNR_nucleotide-bd"/>
</dbReference>
<dbReference type="Pfam" id="PF00175">
    <property type="entry name" value="NAD_binding_1"/>
    <property type="match status" value="1"/>
</dbReference>
<keyword evidence="10" id="KW-0560">Oxidoreductase</keyword>
<dbReference type="PRINTS" id="PR00371">
    <property type="entry name" value="FPNCR"/>
</dbReference>
<keyword evidence="7" id="KW-0479">Metal-binding</keyword>
<dbReference type="Gene3D" id="3.40.50.80">
    <property type="entry name" value="Nucleotide-binding domain of ferredoxin-NADP reductase (FNR) module"/>
    <property type="match status" value="1"/>
</dbReference>
<dbReference type="Proteomes" id="UP000078561">
    <property type="component" value="Unassembled WGS sequence"/>
</dbReference>
<evidence type="ECO:0000256" key="3">
    <source>
        <dbReference type="ARBA" id="ARBA00010018"/>
    </source>
</evidence>
<dbReference type="EMBL" id="LT552062">
    <property type="protein sequence ID" value="SAL98222.1"/>
    <property type="molecule type" value="Genomic_DNA"/>
</dbReference>
<dbReference type="PROSITE" id="PS50902">
    <property type="entry name" value="FLAVODOXIN_LIKE"/>
    <property type="match status" value="1"/>
</dbReference>
<dbReference type="GO" id="GO:0003958">
    <property type="term" value="F:NADPH-hemoprotein reductase activity"/>
    <property type="evidence" value="ECO:0007669"/>
    <property type="project" value="UniProtKB-EC"/>
</dbReference>
<evidence type="ECO:0000256" key="10">
    <source>
        <dbReference type="ARBA" id="ARBA00023002"/>
    </source>
</evidence>
<dbReference type="Pfam" id="PF00667">
    <property type="entry name" value="FAD_binding_1"/>
    <property type="match status" value="1"/>
</dbReference>
<evidence type="ECO:0000256" key="4">
    <source>
        <dbReference type="ARBA" id="ARBA00022448"/>
    </source>
</evidence>
<evidence type="ECO:0000256" key="9">
    <source>
        <dbReference type="ARBA" id="ARBA00022857"/>
    </source>
</evidence>
<dbReference type="Gene3D" id="1.10.630.10">
    <property type="entry name" value="Cytochrome P450"/>
    <property type="match status" value="1"/>
</dbReference>
<sequence length="1207" mass="134732">MADNNTTSLIVTLKGTKDIEKDGHIIRFGSGANLDTVRGLAAEKLAIGGNSQELVLLDGSDHILDGIDSVRNQQVVFVDLPDHVKAVIPGPNKLPFVGNLYNFLPDFTAGWMKLFDTYGPLVDTTTLGQRNIGTNDPDIAEIFVKESEYFTKKIAPTPLSEVKVFAGQGLFTTDTDHEDWKLAHKLLIPAFSPRAIKAYQEEMGHITQRTIKILDEMKPTDQVDILDWTTKVTFETIGRIGFGYEFHLLDDKDAPPHPLIQSMAYLLKMVVTRRTQAQFMKHIPTAANRHFDEAIQIMHDTVGEVIAERKKGPDANDKNKDMLGFMLNARDEHDDGLSDDNIRDQVVTFLIAGHDTTANTLAWMLYEISRHPDVEAKILQEIANTGITYDKLPTSEQISNLKYINQVIKETLRKYPPVRALSKYCKKDCIVPHGYKVPADTGVSVQVYAMHHNEKVYPNPDRFDPDRFSPDEEQKRSRFAWLPFSTGMRACIGMAFALQEAKTVIAMFLHKYKFCYDGPDVTFDPHTATTKPDHLLMTIHPRTDFPEPNPDEDLSKTAAKEQPTGAPRAMPRLAHADAAKEVPLPPVTFLFGTQTGTAQDYSNQLLQQANEFGFKDVKMMEMDKWQALKSGKYEGVKEGKQRELVVVCTATYNGQPPDTAEAFDKFIDTKKAESNHGDIFQGLLYAVFGVGNKNWRTYQRFPRKVDEAFEEFGAERFFGRGEGNADKDMDAEFNEWCAHFWSQVLDYYGIAISEDKSVVPTATSSKKSNANVKLRFISPKDEAKYQAGLKNKNGAKNATIKDNHELQQPGSGRSTRHIELDVSQLTPISHIEGHFYNAGDHLEVTPVNDPALVDAIALNFGWILDSVFEIDPATQAGLSSRSLGAAITEPCTIRNALTYYADLTSPPSRYILSSVANQLRQNAPETAEAFEKLIMPDQDNVDKYPDFIKRYRTLLDLQKGFPQVNSLDFAQFVSAAGVMQPRRYSIASSPLKSATTAALTVGVVDDVVNDKHYSGLASSFLARSLGDTQIQAVFKSSKSTFDLPSDPARPIIMIAAGTGFSPFRGFLQERAAQRKAQQTVGSSSLFFGCRRADQDFIYGDELKEFVEQGVLNHLHVAFSRQQPPSNTKYVQHQILANAGEVWDLMHPKDDAIPAAVYICGSGSMSRDVRRVFISMVKSFGEAASDEEAEAVLQTWIDDARYNEDVWG</sequence>
<dbReference type="AlphaFoldDB" id="A0A163JBJ9"/>
<dbReference type="GO" id="GO:0005829">
    <property type="term" value="C:cytosol"/>
    <property type="evidence" value="ECO:0007669"/>
    <property type="project" value="TreeGrafter"/>
</dbReference>
<evidence type="ECO:0000256" key="6">
    <source>
        <dbReference type="ARBA" id="ARBA00022643"/>
    </source>
</evidence>
<dbReference type="Gene3D" id="1.20.990.10">
    <property type="entry name" value="NADPH-cytochrome p450 Reductase, Chain A, domain 3"/>
    <property type="match status" value="1"/>
</dbReference>